<dbReference type="SMART" id="SM00631">
    <property type="entry name" value="Zn_pept"/>
    <property type="match status" value="1"/>
</dbReference>
<proteinExistence type="inferred from homology"/>
<keyword evidence="6" id="KW-0482">Metalloprotease</keyword>
<evidence type="ECO:0000256" key="4">
    <source>
        <dbReference type="ARBA" id="ARBA00022801"/>
    </source>
</evidence>
<dbReference type="PANTHER" id="PTHR11705">
    <property type="entry name" value="PROTEASE FAMILY M14 CARBOXYPEPTIDASE A,B"/>
    <property type="match status" value="1"/>
</dbReference>
<keyword evidence="3" id="KW-0645">Protease</keyword>
<keyword evidence="8" id="KW-0732">Signal</keyword>
<comment type="caution">
    <text evidence="10">The sequence shown here is derived from an EMBL/GenBank/DDBJ whole genome shotgun (WGS) entry which is preliminary data.</text>
</comment>
<dbReference type="PANTHER" id="PTHR11705:SF143">
    <property type="entry name" value="SLL0236 PROTEIN"/>
    <property type="match status" value="1"/>
</dbReference>
<feature type="chain" id="PRO_5047108641" evidence="8">
    <location>
        <begin position="22"/>
        <end position="862"/>
    </location>
</feature>
<dbReference type="InterPro" id="IPR000834">
    <property type="entry name" value="Peptidase_M14"/>
</dbReference>
<name>A0ABW3SVC5_9BACT</name>
<keyword evidence="11" id="KW-1185">Reference proteome</keyword>
<dbReference type="SUPFAM" id="SSF52317">
    <property type="entry name" value="Class I glutamine amidotransferase-like"/>
    <property type="match status" value="1"/>
</dbReference>
<keyword evidence="5" id="KW-0862">Zinc</keyword>
<evidence type="ECO:0000256" key="2">
    <source>
        <dbReference type="ARBA" id="ARBA00005988"/>
    </source>
</evidence>
<keyword evidence="4" id="KW-0378">Hydrolase</keyword>
<evidence type="ECO:0000313" key="10">
    <source>
        <dbReference type="EMBL" id="MFD1188528.1"/>
    </source>
</evidence>
<dbReference type="EMBL" id="JBHTLD010000296">
    <property type="protein sequence ID" value="MFD1188528.1"/>
    <property type="molecule type" value="Genomic_DNA"/>
</dbReference>
<evidence type="ECO:0000313" key="11">
    <source>
        <dbReference type="Proteomes" id="UP001597094"/>
    </source>
</evidence>
<dbReference type="Pfam" id="PF00246">
    <property type="entry name" value="Peptidase_M14"/>
    <property type="match status" value="1"/>
</dbReference>
<protein>
    <submittedName>
        <fullName evidence="10">M14 family metallopeptidase</fullName>
    </submittedName>
</protein>
<comment type="similarity">
    <text evidence="2 7">Belongs to the peptidase M14 family.</text>
</comment>
<evidence type="ECO:0000256" key="3">
    <source>
        <dbReference type="ARBA" id="ARBA00022670"/>
    </source>
</evidence>
<dbReference type="Proteomes" id="UP001597094">
    <property type="component" value="Unassembled WGS sequence"/>
</dbReference>
<organism evidence="10 11">
    <name type="scientific">Pontibacter rugosus</name>
    <dbReference type="NCBI Taxonomy" id="1745966"/>
    <lineage>
        <taxon>Bacteria</taxon>
        <taxon>Pseudomonadati</taxon>
        <taxon>Bacteroidota</taxon>
        <taxon>Cytophagia</taxon>
        <taxon>Cytophagales</taxon>
        <taxon>Hymenobacteraceae</taxon>
        <taxon>Pontibacter</taxon>
    </lineage>
</organism>
<comment type="cofactor">
    <cofactor evidence="1">
        <name>Zn(2+)</name>
        <dbReference type="ChEBI" id="CHEBI:29105"/>
    </cofactor>
</comment>
<evidence type="ECO:0000259" key="9">
    <source>
        <dbReference type="PROSITE" id="PS52035"/>
    </source>
</evidence>
<dbReference type="Gene3D" id="3.40.630.10">
    <property type="entry name" value="Zn peptidases"/>
    <property type="match status" value="1"/>
</dbReference>
<reference evidence="11" key="1">
    <citation type="journal article" date="2019" name="Int. J. Syst. Evol. Microbiol.">
        <title>The Global Catalogue of Microorganisms (GCM) 10K type strain sequencing project: providing services to taxonomists for standard genome sequencing and annotation.</title>
        <authorList>
            <consortium name="The Broad Institute Genomics Platform"/>
            <consortium name="The Broad Institute Genome Sequencing Center for Infectious Disease"/>
            <person name="Wu L."/>
            <person name="Ma J."/>
        </authorList>
    </citation>
    <scope>NUCLEOTIDE SEQUENCE [LARGE SCALE GENOMIC DNA]</scope>
    <source>
        <strain evidence="11">JCM 31319</strain>
    </source>
</reference>
<feature type="signal peptide" evidence="8">
    <location>
        <begin position="1"/>
        <end position="21"/>
    </location>
</feature>
<feature type="domain" description="Peptidase M14" evidence="9">
    <location>
        <begin position="56"/>
        <end position="355"/>
    </location>
</feature>
<gene>
    <name evidence="10" type="ORF">ACFQ2O_20135</name>
</gene>
<dbReference type="InterPro" id="IPR029062">
    <property type="entry name" value="Class_I_gatase-like"/>
</dbReference>
<sequence length="862" mass="96540">MKKFYAFAVAAALGFGSAAVAQQTETPLSYYLPANTSYNSSIPTPKDILGYNVGEWHVSHDQLVMYMRLMDEASDRITLTEYARTHENRPLYLLTITSSQNQQNINQIKEQHRKLTNPAESGSVDIKNMPAVVWMGYSVHGNEPSGSNASLLAVYHLAAAQGPEIDKLLNETVILLDPSINPDGLNRFASWVNTHRGKNLVTDANSAEFDEVWPRGRTNHYWFDLNRDWLPLQHPESKGRLAKFHEWKPNVLTDHHEMGTNATFFFQPGIPSRNNPLTPENNFKLTQKIGTYHAKALDKIGSFYYTEESYDDFYYGKGSTYPDVNGAVGILFEQASSRGHAQESINGVLTFPFTIRNQFTTTLSTLEAAQAMREELLTHQRDFYKQAFNESKKAGTKAYVFGSEKDKARAFHLAEIIKQHQIEVYRPKESFKINNITYTPENAYIIPTEQPQYKLIEAMFEKRTTFQDSLFYDISAWTFPLAFDLDHAALSSKNFKGNQLGQRVEQMALPTGEVVGGKSDYAYAFEWHGYYAPRALNQLMDKGITAKVATDKFTTAGSKQFDYGTILIPVSGQPIGSDELHQLLQQVATENALQVHAMNTGFNPEGIKLGSPMMLSLQQPKIMMLIGDGVNSYDAGEAWHLLDNRFDMRPTLVKTDDFNRLALNKYNVIVLSDGSYGNISKDKLRSWVQQGGTVIGMGDAAKWLSDNGIGNITFKQSDKDTVAQKPYADMPNTNGAQVIGGAIFETKLDLTHPLTYGYTDTQMPIFRSNTLFMERSKSPYANPVMYTANPLMAGYISKPNLQKLKSTAAVDVSSLGSGKVIVMPDNPNFRAFWYGTNKLFLNSIFFGQIISGGSARTEDAHN</sequence>
<evidence type="ECO:0000256" key="7">
    <source>
        <dbReference type="PROSITE-ProRule" id="PRU01379"/>
    </source>
</evidence>
<feature type="active site" description="Proton donor/acceptor" evidence="7">
    <location>
        <position position="333"/>
    </location>
</feature>
<dbReference type="CDD" id="cd06238">
    <property type="entry name" value="M14-like"/>
    <property type="match status" value="1"/>
</dbReference>
<evidence type="ECO:0000256" key="5">
    <source>
        <dbReference type="ARBA" id="ARBA00022833"/>
    </source>
</evidence>
<evidence type="ECO:0000256" key="1">
    <source>
        <dbReference type="ARBA" id="ARBA00001947"/>
    </source>
</evidence>
<evidence type="ECO:0000256" key="8">
    <source>
        <dbReference type="SAM" id="SignalP"/>
    </source>
</evidence>
<accession>A0ABW3SVC5</accession>
<dbReference type="PROSITE" id="PS52035">
    <property type="entry name" value="PEPTIDASE_M14"/>
    <property type="match status" value="1"/>
</dbReference>
<dbReference type="RefSeq" id="WP_377532279.1">
    <property type="nucleotide sequence ID" value="NZ_JBHTLD010000296.1"/>
</dbReference>
<evidence type="ECO:0000256" key="6">
    <source>
        <dbReference type="ARBA" id="ARBA00023049"/>
    </source>
</evidence>
<dbReference type="SUPFAM" id="SSF53187">
    <property type="entry name" value="Zn-dependent exopeptidases"/>
    <property type="match status" value="1"/>
</dbReference>